<proteinExistence type="predicted"/>
<reference evidence="3 4" key="1">
    <citation type="journal article" date="2014" name="Agronomy (Basel)">
        <title>A Draft Genome Sequence for Ensete ventricosum, the Drought-Tolerant Tree Against Hunger.</title>
        <authorList>
            <person name="Harrison J."/>
            <person name="Moore K.A."/>
            <person name="Paszkiewicz K."/>
            <person name="Jones T."/>
            <person name="Grant M."/>
            <person name="Ambacheew D."/>
            <person name="Muzemil S."/>
            <person name="Studholme D.J."/>
        </authorList>
    </citation>
    <scope>NUCLEOTIDE SEQUENCE [LARGE SCALE GENOMIC DNA]</scope>
</reference>
<name>A0A426ZZ72_ENSVE</name>
<evidence type="ECO:0000256" key="2">
    <source>
        <dbReference type="ARBA" id="ARBA00022448"/>
    </source>
</evidence>
<evidence type="ECO:0000256" key="1">
    <source>
        <dbReference type="ARBA" id="ARBA00004308"/>
    </source>
</evidence>
<keyword evidence="2" id="KW-0813">Transport</keyword>
<accession>A0A426ZZ72</accession>
<dbReference type="GO" id="GO:0012505">
    <property type="term" value="C:endomembrane system"/>
    <property type="evidence" value="ECO:0007669"/>
    <property type="project" value="UniProtKB-SubCell"/>
</dbReference>
<gene>
    <name evidence="3" type="ORF">B296_00005665</name>
</gene>
<comment type="caution">
    <text evidence="3">The sequence shown here is derived from an EMBL/GenBank/DDBJ whole genome shotgun (WGS) entry which is preliminary data.</text>
</comment>
<dbReference type="GO" id="GO:0080162">
    <property type="term" value="P:endoplasmic reticulum to cytosol auxin transport"/>
    <property type="evidence" value="ECO:0007669"/>
    <property type="project" value="InterPro"/>
</dbReference>
<comment type="subcellular location">
    <subcellularLocation>
        <location evidence="1">Endomembrane system</location>
    </subcellularLocation>
</comment>
<dbReference type="InterPro" id="IPR045033">
    <property type="entry name" value="PILS1/3/4/5/7"/>
</dbReference>
<protein>
    <submittedName>
        <fullName evidence="3">Uncharacterized protein</fullName>
    </submittedName>
</protein>
<dbReference type="PANTHER" id="PTHR31651:SF3">
    <property type="entry name" value="PROTEIN PIN-LIKES 7"/>
    <property type="match status" value="1"/>
</dbReference>
<organism evidence="3 4">
    <name type="scientific">Ensete ventricosum</name>
    <name type="common">Abyssinian banana</name>
    <name type="synonym">Musa ensete</name>
    <dbReference type="NCBI Taxonomy" id="4639"/>
    <lineage>
        <taxon>Eukaryota</taxon>
        <taxon>Viridiplantae</taxon>
        <taxon>Streptophyta</taxon>
        <taxon>Embryophyta</taxon>
        <taxon>Tracheophyta</taxon>
        <taxon>Spermatophyta</taxon>
        <taxon>Magnoliopsida</taxon>
        <taxon>Liliopsida</taxon>
        <taxon>Zingiberales</taxon>
        <taxon>Musaceae</taxon>
        <taxon>Ensete</taxon>
    </lineage>
</organism>
<evidence type="ECO:0000313" key="4">
    <source>
        <dbReference type="Proteomes" id="UP000287651"/>
    </source>
</evidence>
<dbReference type="PANTHER" id="PTHR31651">
    <property type="match status" value="1"/>
</dbReference>
<dbReference type="Proteomes" id="UP000287651">
    <property type="component" value="Unassembled WGS sequence"/>
</dbReference>
<dbReference type="AlphaFoldDB" id="A0A426ZZ72"/>
<evidence type="ECO:0000313" key="3">
    <source>
        <dbReference type="EMBL" id="RRT69258.1"/>
    </source>
</evidence>
<dbReference type="EMBL" id="AMZH03004401">
    <property type="protein sequence ID" value="RRT69258.1"/>
    <property type="molecule type" value="Genomic_DNA"/>
</dbReference>
<sequence length="133" mass="14527">MPSGNMGNLLWIIIPAICEEDGNPFGNDKMSSARGLASFSMAVEPQISSVSALNAVLVEVSDVFVLFVQIGGIYIWTHSYSLMRNSSKIYHASHGGVIEKKHGNDQRVSTDQENMLSLPVEAMEEIVENQIVS</sequence>